<comment type="function">
    <text evidence="14">Component of a retrotranslocation channel required for peroxisome organization by mediating export of the PEX5 receptor from peroxisomes to the cytosol, thereby promoting PEX5 recycling. The retrotranslocation channel is composed of PEX2, PEX10 and PEX12; each subunit contributing transmembrane segments that coassemble into an open channel that specifically allows the passage of PEX5 through the peroxisomal membrane. PEX12 also regulates PEX5 recycling by activating the E3 ubiquitin-protein ligase activity of PEX10. When PEX5 recycling is compromised, PEX12 stimulates PEX10-mediated polyubiquitination of PEX5, leading to its subsequent degradation.</text>
</comment>
<organism evidence="17 18">
    <name type="scientific">Eleutherodactylus coqui</name>
    <name type="common">Puerto Rican coqui</name>
    <dbReference type="NCBI Taxonomy" id="57060"/>
    <lineage>
        <taxon>Eukaryota</taxon>
        <taxon>Metazoa</taxon>
        <taxon>Chordata</taxon>
        <taxon>Craniata</taxon>
        <taxon>Vertebrata</taxon>
        <taxon>Euteleostomi</taxon>
        <taxon>Amphibia</taxon>
        <taxon>Batrachia</taxon>
        <taxon>Anura</taxon>
        <taxon>Neobatrachia</taxon>
        <taxon>Hyloidea</taxon>
        <taxon>Eleutherodactylidae</taxon>
        <taxon>Eleutherodactylinae</taxon>
        <taxon>Eleutherodactylus</taxon>
        <taxon>Eleutherodactylus</taxon>
    </lineage>
</organism>
<dbReference type="FunFam" id="3.30.40.10:FF:000266">
    <property type="entry name" value="Peroxisome assembly protein 12"/>
    <property type="match status" value="1"/>
</dbReference>
<evidence type="ECO:0000313" key="18">
    <source>
        <dbReference type="Proteomes" id="UP000770717"/>
    </source>
</evidence>
<protein>
    <recommendedName>
        <fullName evidence="15">Peroxisome assembly protein 12</fullName>
    </recommendedName>
    <alternativeName>
        <fullName evidence="15">Peroxin-12</fullName>
    </alternativeName>
</protein>
<dbReference type="AlphaFoldDB" id="A0A8J6FTT8"/>
<dbReference type="GO" id="GO:0006513">
    <property type="term" value="P:protein monoubiquitination"/>
    <property type="evidence" value="ECO:0007669"/>
    <property type="project" value="TreeGrafter"/>
</dbReference>
<keyword evidence="7" id="KW-0863">Zinc-finger</keyword>
<keyword evidence="4" id="KW-0813">Transport</keyword>
<evidence type="ECO:0000256" key="8">
    <source>
        <dbReference type="ARBA" id="ARBA00022833"/>
    </source>
</evidence>
<comment type="subunit">
    <text evidence="13">Component of the PEX2-PEX10-PEX12 retrotranslocation channel.</text>
</comment>
<keyword evidence="10" id="KW-1133">Transmembrane helix</keyword>
<evidence type="ECO:0000256" key="15">
    <source>
        <dbReference type="PIRNR" id="PIRNR038074"/>
    </source>
</evidence>
<accession>A0A8J6FTT8</accession>
<proteinExistence type="inferred from homology"/>
<dbReference type="Proteomes" id="UP000770717">
    <property type="component" value="Unassembled WGS sequence"/>
</dbReference>
<evidence type="ECO:0000256" key="3">
    <source>
        <dbReference type="ARBA" id="ARBA00008704"/>
    </source>
</evidence>
<keyword evidence="11 15" id="KW-0472">Membrane</keyword>
<evidence type="ECO:0000256" key="2">
    <source>
        <dbReference type="ARBA" id="ARBA00004906"/>
    </source>
</evidence>
<evidence type="ECO:0000256" key="13">
    <source>
        <dbReference type="ARBA" id="ARBA00034520"/>
    </source>
</evidence>
<evidence type="ECO:0000256" key="5">
    <source>
        <dbReference type="ARBA" id="ARBA00022692"/>
    </source>
</evidence>
<keyword evidence="8" id="KW-0862">Zinc</keyword>
<evidence type="ECO:0000256" key="14">
    <source>
        <dbReference type="ARBA" id="ARBA00045862"/>
    </source>
</evidence>
<dbReference type="InterPro" id="IPR017375">
    <property type="entry name" value="PEX12"/>
</dbReference>
<evidence type="ECO:0000256" key="4">
    <source>
        <dbReference type="ARBA" id="ARBA00022448"/>
    </source>
</evidence>
<dbReference type="CDD" id="cd16451">
    <property type="entry name" value="mRING_PEX12"/>
    <property type="match status" value="1"/>
</dbReference>
<dbReference type="GO" id="GO:0016558">
    <property type="term" value="P:protein import into peroxisome matrix"/>
    <property type="evidence" value="ECO:0007669"/>
    <property type="project" value="UniProtKB-UniRule"/>
</dbReference>
<dbReference type="GO" id="GO:0005778">
    <property type="term" value="C:peroxisomal membrane"/>
    <property type="evidence" value="ECO:0007669"/>
    <property type="project" value="UniProtKB-SubCell"/>
</dbReference>
<sequence>MAEHGAHITTASPGDERPSIFEVVAQESLMAAVRPALHHVVKVLADSNPARFGPLWRWFDELYTLFDLLLQQHYLSQASASFSENFYGLKRVSMGKSSGRLQGKEYWRSLALLVFVPYLRVKLEKYVNRLGEEEDYSIQNPTSFSKRCYKAVLASYPFVKLSWEGCFLFYQLRYILWSASHHSPMLHLAGVRLARLTLEDIQAMDVTSENTTSTPSALSMGGILKKALGGVSMTLSSSLSLGVFFLQFLEWWYSTENQETVKSLSSLPAPSAPIHFELEAYSPLLPKLKTVCPLCRKVRVNDTALGTSGYVFCYRCAYYYVKNHQRCPVSGYPTELQHLIRLYAPDA</sequence>
<evidence type="ECO:0000256" key="9">
    <source>
        <dbReference type="ARBA" id="ARBA00022927"/>
    </source>
</evidence>
<evidence type="ECO:0000256" key="7">
    <source>
        <dbReference type="ARBA" id="ARBA00022771"/>
    </source>
</evidence>
<evidence type="ECO:0000256" key="1">
    <source>
        <dbReference type="ARBA" id="ARBA00004585"/>
    </source>
</evidence>
<dbReference type="PANTHER" id="PTHR12888">
    <property type="entry name" value="PEROXISOME ASSEMBLY PROTEIN 12 PEROXIN-12"/>
    <property type="match status" value="1"/>
</dbReference>
<dbReference type="EMBL" id="WNTK01000001">
    <property type="protein sequence ID" value="KAG9492704.1"/>
    <property type="molecule type" value="Genomic_DNA"/>
</dbReference>
<dbReference type="SUPFAM" id="SSF57850">
    <property type="entry name" value="RING/U-box"/>
    <property type="match status" value="1"/>
</dbReference>
<evidence type="ECO:0000313" key="17">
    <source>
        <dbReference type="EMBL" id="KAG9492704.1"/>
    </source>
</evidence>
<dbReference type="InterPro" id="IPR006845">
    <property type="entry name" value="Pex_N"/>
</dbReference>
<evidence type="ECO:0000256" key="6">
    <source>
        <dbReference type="ARBA" id="ARBA00022723"/>
    </source>
</evidence>
<name>A0A8J6FTT8_ELECQ</name>
<keyword evidence="9" id="KW-0653">Protein transport</keyword>
<reference evidence="17" key="1">
    <citation type="thesis" date="2020" institute="ProQuest LLC" country="789 East Eisenhower Parkway, Ann Arbor, MI, USA">
        <title>Comparative Genomics and Chromosome Evolution.</title>
        <authorList>
            <person name="Mudd A.B."/>
        </authorList>
    </citation>
    <scope>NUCLEOTIDE SEQUENCE</scope>
    <source>
        <strain evidence="17">HN-11 Male</strain>
        <tissue evidence="17">Kidney and liver</tissue>
    </source>
</reference>
<evidence type="ECO:0000256" key="10">
    <source>
        <dbReference type="ARBA" id="ARBA00022989"/>
    </source>
</evidence>
<gene>
    <name evidence="17" type="ORF">GDO78_000938</name>
</gene>
<dbReference type="PANTHER" id="PTHR12888:SF0">
    <property type="entry name" value="PEROXISOME ASSEMBLY PROTEIN 12"/>
    <property type="match status" value="1"/>
</dbReference>
<dbReference type="Pfam" id="PF04757">
    <property type="entry name" value="Pex2_Pex12"/>
    <property type="match status" value="1"/>
</dbReference>
<keyword evidence="12 15" id="KW-0576">Peroxisome</keyword>
<comment type="subcellular location">
    <subcellularLocation>
        <location evidence="1">Peroxisome membrane</location>
        <topology evidence="1">Multi-pass membrane protein</topology>
    </subcellularLocation>
</comment>
<dbReference type="GO" id="GO:0008270">
    <property type="term" value="F:zinc ion binding"/>
    <property type="evidence" value="ECO:0007669"/>
    <property type="project" value="UniProtKB-KW"/>
</dbReference>
<dbReference type="PIRSF" id="PIRSF038074">
    <property type="entry name" value="Peroxisome_assembly_p12"/>
    <property type="match status" value="1"/>
</dbReference>
<evidence type="ECO:0000256" key="12">
    <source>
        <dbReference type="ARBA" id="ARBA00023140"/>
    </source>
</evidence>
<dbReference type="GO" id="GO:1990429">
    <property type="term" value="C:peroxisomal importomer complex"/>
    <property type="evidence" value="ECO:0007669"/>
    <property type="project" value="TreeGrafter"/>
</dbReference>
<keyword evidence="5" id="KW-0812">Transmembrane</keyword>
<keyword evidence="6" id="KW-0479">Metal-binding</keyword>
<dbReference type="GO" id="GO:0004842">
    <property type="term" value="F:ubiquitin-protein transferase activity"/>
    <property type="evidence" value="ECO:0007669"/>
    <property type="project" value="TreeGrafter"/>
</dbReference>
<evidence type="ECO:0000256" key="11">
    <source>
        <dbReference type="ARBA" id="ARBA00023136"/>
    </source>
</evidence>
<keyword evidence="18" id="KW-1185">Reference proteome</keyword>
<comment type="pathway">
    <text evidence="2">Protein modification; protein ubiquitination.</text>
</comment>
<feature type="domain" description="Pex N-terminal" evidence="16">
    <location>
        <begin position="26"/>
        <end position="255"/>
    </location>
</feature>
<comment type="caution">
    <text evidence="17">The sequence shown here is derived from an EMBL/GenBank/DDBJ whole genome shotgun (WGS) entry which is preliminary data.</text>
</comment>
<dbReference type="OrthoDB" id="107372at2759"/>
<comment type="similarity">
    <text evidence="3 15">Belongs to the pex2/pex10/pex12 family.</text>
</comment>
<evidence type="ECO:0000259" key="16">
    <source>
        <dbReference type="Pfam" id="PF04757"/>
    </source>
</evidence>